<proteinExistence type="predicted"/>
<reference evidence="1" key="1">
    <citation type="submission" date="2018-05" db="EMBL/GenBank/DDBJ databases">
        <authorList>
            <person name="Lanie J.A."/>
            <person name="Ng W.-L."/>
            <person name="Kazmierczak K.M."/>
            <person name="Andrzejewski T.M."/>
            <person name="Davidsen T.M."/>
            <person name="Wayne K.J."/>
            <person name="Tettelin H."/>
            <person name="Glass J.I."/>
            <person name="Rusch D."/>
            <person name="Podicherti R."/>
            <person name="Tsui H.-C.T."/>
            <person name="Winkler M.E."/>
        </authorList>
    </citation>
    <scope>NUCLEOTIDE SEQUENCE</scope>
</reference>
<dbReference type="AlphaFoldDB" id="A0A381RJV2"/>
<dbReference type="EMBL" id="UINC01002033">
    <property type="protein sequence ID" value="SUZ92120.1"/>
    <property type="molecule type" value="Genomic_DNA"/>
</dbReference>
<sequence length="291" mass="32065">MSAEGPRYGTVDRDYGMRLATTPHNEDGPIWMVNLMAYREVADYDAGNASGIDPENGGTVSGREADDRYAPLDVLADIGADVVFIGDVEDQLLGDEPRWDRVGVVRYPTRRSFIEMQQREDFQKKHVHKEAGMAETIVAGCLPLETPPLLGDSDPVDWTEVPHPPSDTDGSIMVVHVLRFRDGVGTQSPTDMETYASHAAQIAVPNGARLAGWFAVEGTIIGDGRTWDQVRFNAFPSRAAFRAVVMDPDRLSAQREHREAAIADTYTLVVRPTIDRIAESLRGETITRPTS</sequence>
<protein>
    <recommendedName>
        <fullName evidence="2">DUF1330 domain-containing protein</fullName>
    </recommendedName>
</protein>
<dbReference type="Gene3D" id="3.30.70.100">
    <property type="match status" value="2"/>
</dbReference>
<dbReference type="SUPFAM" id="SSF54909">
    <property type="entry name" value="Dimeric alpha+beta barrel"/>
    <property type="match status" value="1"/>
</dbReference>
<dbReference type="PANTHER" id="PTHR40257">
    <property type="match status" value="1"/>
</dbReference>
<gene>
    <name evidence="1" type="ORF">METZ01_LOCUS44974</name>
</gene>
<evidence type="ECO:0008006" key="2">
    <source>
        <dbReference type="Google" id="ProtNLM"/>
    </source>
</evidence>
<organism evidence="1">
    <name type="scientific">marine metagenome</name>
    <dbReference type="NCBI Taxonomy" id="408172"/>
    <lineage>
        <taxon>unclassified sequences</taxon>
        <taxon>metagenomes</taxon>
        <taxon>ecological metagenomes</taxon>
    </lineage>
</organism>
<accession>A0A381RJV2</accession>
<name>A0A381RJV2_9ZZZZ</name>
<dbReference type="PANTHER" id="PTHR40257:SF1">
    <property type="entry name" value="DUF1330 DOMAIN-CONTAINING PROTEIN"/>
    <property type="match status" value="1"/>
</dbReference>
<dbReference type="InterPro" id="IPR011008">
    <property type="entry name" value="Dimeric_a/b-barrel"/>
</dbReference>
<evidence type="ECO:0000313" key="1">
    <source>
        <dbReference type="EMBL" id="SUZ92120.1"/>
    </source>
</evidence>